<dbReference type="InterPro" id="IPR001173">
    <property type="entry name" value="Glyco_trans_2-like"/>
</dbReference>
<dbReference type="InterPro" id="IPR029044">
    <property type="entry name" value="Nucleotide-diphossugar_trans"/>
</dbReference>
<dbReference type="STRING" id="158441.A0A226E7B7"/>
<reference evidence="16 17" key="1">
    <citation type="submission" date="2015-12" db="EMBL/GenBank/DDBJ databases">
        <title>The genome of Folsomia candida.</title>
        <authorList>
            <person name="Faddeeva A."/>
            <person name="Derks M.F."/>
            <person name="Anvar Y."/>
            <person name="Smit S."/>
            <person name="Van Straalen N."/>
            <person name="Roelofs D."/>
        </authorList>
    </citation>
    <scope>NUCLEOTIDE SEQUENCE [LARGE SCALE GENOMIC DNA]</scope>
    <source>
        <strain evidence="16 17">VU population</strain>
        <tissue evidence="16">Whole body</tissue>
    </source>
</reference>
<evidence type="ECO:0000256" key="13">
    <source>
        <dbReference type="ARBA" id="ARBA00070518"/>
    </source>
</evidence>
<comment type="pathway">
    <text evidence="2">Protein modification; protein glycosylation.</text>
</comment>
<dbReference type="SUPFAM" id="SSF53448">
    <property type="entry name" value="Nucleotide-diphospho-sugar transferases"/>
    <property type="match status" value="1"/>
</dbReference>
<dbReference type="PANTHER" id="PTHR10859:SF91">
    <property type="entry name" value="DOLICHYL-PHOSPHATE BETA-GLUCOSYLTRANSFERASE"/>
    <property type="match status" value="1"/>
</dbReference>
<keyword evidence="7 14" id="KW-0812">Transmembrane</keyword>
<evidence type="ECO:0000256" key="11">
    <source>
        <dbReference type="ARBA" id="ARBA00023136"/>
    </source>
</evidence>
<evidence type="ECO:0000313" key="16">
    <source>
        <dbReference type="EMBL" id="OXA53248.1"/>
    </source>
</evidence>
<evidence type="ECO:0000256" key="2">
    <source>
        <dbReference type="ARBA" id="ARBA00004922"/>
    </source>
</evidence>
<dbReference type="CDD" id="cd04188">
    <property type="entry name" value="DPG_synthase"/>
    <property type="match status" value="1"/>
</dbReference>
<keyword evidence="8" id="KW-0256">Endoplasmic reticulum</keyword>
<dbReference type="Pfam" id="PF00535">
    <property type="entry name" value="Glycos_transf_2"/>
    <property type="match status" value="1"/>
</dbReference>
<evidence type="ECO:0000256" key="14">
    <source>
        <dbReference type="SAM" id="Phobius"/>
    </source>
</evidence>
<sequence>MWTREPNPHFTRKVPHAVGIFNPSALSSTTRQMDLSGALNLIGLLIGVGVVLVAGFLVVLGMVLRRGNPYPVVKRYPEEESFTDPVNKKKSKFPSLEDKAALTCSVIVPAYFEEERLPPMLEECLHFLEQKSKTNSDFSYEVIIVSDGSTDGTVNVALDYAKKFSVDKVRLLDLIKNRGKGGAVRLGVLSSRGKCILFADADGATKFADYDKLYKALIDLMKQDKYSGDVEQFQGIVCGSRAHMEEEAIATRSIFRTILMRGFHLLVYILTVRGIRDTQCGFKLFTRAAARKCFSNLHIERWAFDVELLCIAQALKIPIAEVGVNWTEIEGSKVTPILSWLQMGRDLFLIWFHYAIGAWKLIKKSD</sequence>
<protein>
    <recommendedName>
        <fullName evidence="13">Dolichyl-phosphate beta-glucosyltransferase</fullName>
        <ecNumber evidence="4">2.4.1.117</ecNumber>
    </recommendedName>
</protein>
<evidence type="ECO:0000259" key="15">
    <source>
        <dbReference type="Pfam" id="PF00535"/>
    </source>
</evidence>
<dbReference type="EC" id="2.4.1.117" evidence="4"/>
<evidence type="ECO:0000256" key="10">
    <source>
        <dbReference type="ARBA" id="ARBA00022989"/>
    </source>
</evidence>
<keyword evidence="5" id="KW-0328">Glycosyltransferase</keyword>
<dbReference type="AlphaFoldDB" id="A0A226E7B7"/>
<keyword evidence="11 14" id="KW-0472">Membrane</keyword>
<dbReference type="FunFam" id="3.90.550.10:FF:000068">
    <property type="entry name" value="ALG5, dolichyl-phosphate beta-glucosyltransferase"/>
    <property type="match status" value="1"/>
</dbReference>
<comment type="caution">
    <text evidence="16">The sequence shown here is derived from an EMBL/GenBank/DDBJ whole genome shotgun (WGS) entry which is preliminary data.</text>
</comment>
<feature type="transmembrane region" description="Helical" evidence="14">
    <location>
        <begin position="41"/>
        <end position="64"/>
    </location>
</feature>
<dbReference type="OrthoDB" id="3784at2759"/>
<keyword evidence="6 16" id="KW-0808">Transferase</keyword>
<proteinExistence type="inferred from homology"/>
<dbReference type="Proteomes" id="UP000198287">
    <property type="component" value="Unassembled WGS sequence"/>
</dbReference>
<accession>A0A226E7B7</accession>
<feature type="domain" description="Glycosyltransferase 2-like" evidence="15">
    <location>
        <begin position="105"/>
        <end position="219"/>
    </location>
</feature>
<keyword evidence="9" id="KW-0735">Signal-anchor</keyword>
<dbReference type="GO" id="GO:0005789">
    <property type="term" value="C:endoplasmic reticulum membrane"/>
    <property type="evidence" value="ECO:0007669"/>
    <property type="project" value="UniProtKB-SubCell"/>
</dbReference>
<evidence type="ECO:0000256" key="9">
    <source>
        <dbReference type="ARBA" id="ARBA00022968"/>
    </source>
</evidence>
<gene>
    <name evidence="16" type="ORF">Fcan01_12101</name>
</gene>
<comment type="similarity">
    <text evidence="3">Belongs to the glycosyltransferase 2 family.</text>
</comment>
<dbReference type="Gene3D" id="3.90.550.10">
    <property type="entry name" value="Spore Coat Polysaccharide Biosynthesis Protein SpsA, Chain A"/>
    <property type="match status" value="1"/>
</dbReference>
<dbReference type="OMA" id="HMVNTDA"/>
<comment type="catalytic activity">
    <reaction evidence="12">
        <text>a di-trans,poly-cis-dolichyl phosphate + UDP-alpha-D-glucose = a di-trans,poly-cis-dolichyl beta-D-glucosyl phosphate + UDP</text>
        <dbReference type="Rhea" id="RHEA:15401"/>
        <dbReference type="Rhea" id="RHEA-COMP:19498"/>
        <dbReference type="Rhea" id="RHEA-COMP:19502"/>
        <dbReference type="ChEBI" id="CHEBI:57525"/>
        <dbReference type="ChEBI" id="CHEBI:57683"/>
        <dbReference type="ChEBI" id="CHEBI:58223"/>
        <dbReference type="ChEBI" id="CHEBI:58885"/>
        <dbReference type="EC" id="2.4.1.117"/>
    </reaction>
    <physiologicalReaction direction="left-to-right" evidence="12">
        <dbReference type="Rhea" id="RHEA:15402"/>
    </physiologicalReaction>
</comment>
<dbReference type="GO" id="GO:0004581">
    <property type="term" value="F:dolichyl-phosphate beta-glucosyltransferase activity"/>
    <property type="evidence" value="ECO:0007669"/>
    <property type="project" value="UniProtKB-EC"/>
</dbReference>
<evidence type="ECO:0000256" key="8">
    <source>
        <dbReference type="ARBA" id="ARBA00022824"/>
    </source>
</evidence>
<name>A0A226E7B7_FOLCA</name>
<evidence type="ECO:0000256" key="4">
    <source>
        <dbReference type="ARBA" id="ARBA00012583"/>
    </source>
</evidence>
<dbReference type="EMBL" id="LNIX01000006">
    <property type="protein sequence ID" value="OXA53248.1"/>
    <property type="molecule type" value="Genomic_DNA"/>
</dbReference>
<evidence type="ECO:0000256" key="7">
    <source>
        <dbReference type="ARBA" id="ARBA00022692"/>
    </source>
</evidence>
<dbReference type="InterPro" id="IPR035518">
    <property type="entry name" value="DPG_synthase"/>
</dbReference>
<keyword evidence="17" id="KW-1185">Reference proteome</keyword>
<dbReference type="PANTHER" id="PTHR10859">
    <property type="entry name" value="GLYCOSYL TRANSFERASE"/>
    <property type="match status" value="1"/>
</dbReference>
<evidence type="ECO:0000256" key="3">
    <source>
        <dbReference type="ARBA" id="ARBA00006739"/>
    </source>
</evidence>
<evidence type="ECO:0000256" key="1">
    <source>
        <dbReference type="ARBA" id="ARBA00004389"/>
    </source>
</evidence>
<dbReference type="GO" id="GO:0006487">
    <property type="term" value="P:protein N-linked glycosylation"/>
    <property type="evidence" value="ECO:0007669"/>
    <property type="project" value="TreeGrafter"/>
</dbReference>
<keyword evidence="10 14" id="KW-1133">Transmembrane helix</keyword>
<evidence type="ECO:0000256" key="5">
    <source>
        <dbReference type="ARBA" id="ARBA00022676"/>
    </source>
</evidence>
<evidence type="ECO:0000313" key="17">
    <source>
        <dbReference type="Proteomes" id="UP000198287"/>
    </source>
</evidence>
<evidence type="ECO:0000256" key="12">
    <source>
        <dbReference type="ARBA" id="ARBA00045097"/>
    </source>
</evidence>
<comment type="subcellular location">
    <subcellularLocation>
        <location evidence="1">Endoplasmic reticulum membrane</location>
        <topology evidence="1">Single-pass membrane protein</topology>
    </subcellularLocation>
</comment>
<organism evidence="16 17">
    <name type="scientific">Folsomia candida</name>
    <name type="common">Springtail</name>
    <dbReference type="NCBI Taxonomy" id="158441"/>
    <lineage>
        <taxon>Eukaryota</taxon>
        <taxon>Metazoa</taxon>
        <taxon>Ecdysozoa</taxon>
        <taxon>Arthropoda</taxon>
        <taxon>Hexapoda</taxon>
        <taxon>Collembola</taxon>
        <taxon>Entomobryomorpha</taxon>
        <taxon>Isotomoidea</taxon>
        <taxon>Isotomidae</taxon>
        <taxon>Proisotominae</taxon>
        <taxon>Folsomia</taxon>
    </lineage>
</organism>
<evidence type="ECO:0000256" key="6">
    <source>
        <dbReference type="ARBA" id="ARBA00022679"/>
    </source>
</evidence>